<gene>
    <name evidence="5" type="ORF">EDD57_13221</name>
</gene>
<evidence type="ECO:0000259" key="4">
    <source>
        <dbReference type="SMART" id="SM00479"/>
    </source>
</evidence>
<keyword evidence="1" id="KW-0540">Nuclease</keyword>
<keyword evidence="6" id="KW-1185">Reference proteome</keyword>
<dbReference type="Gene3D" id="3.30.420.10">
    <property type="entry name" value="Ribonuclease H-like superfamily/Ribonuclease H"/>
    <property type="match status" value="1"/>
</dbReference>
<dbReference type="PANTHER" id="PTHR23044:SF61">
    <property type="entry name" value="3'-5' EXORIBONUCLEASE 1-RELATED"/>
    <property type="match status" value="1"/>
</dbReference>
<dbReference type="SMART" id="SM00479">
    <property type="entry name" value="EXOIII"/>
    <property type="match status" value="1"/>
</dbReference>
<dbReference type="PANTHER" id="PTHR23044">
    <property type="entry name" value="3'-5' EXONUCLEASE ERI1-RELATED"/>
    <property type="match status" value="1"/>
</dbReference>
<dbReference type="InterPro" id="IPR047201">
    <property type="entry name" value="ERI-1_3'hExo-like"/>
</dbReference>
<dbReference type="Proteomes" id="UP000294746">
    <property type="component" value="Unassembled WGS sequence"/>
</dbReference>
<dbReference type="GO" id="GO:0000175">
    <property type="term" value="F:3'-5'-RNA exonuclease activity"/>
    <property type="evidence" value="ECO:0007669"/>
    <property type="project" value="InterPro"/>
</dbReference>
<evidence type="ECO:0000313" key="5">
    <source>
        <dbReference type="EMBL" id="TCP65540.1"/>
    </source>
</evidence>
<keyword evidence="2" id="KW-0378">Hydrolase</keyword>
<dbReference type="InterPro" id="IPR051274">
    <property type="entry name" value="3-5_Exoribonuclease"/>
</dbReference>
<sequence length="187" mass="21881">MKNLMVLDVKTTCYPAEQTPVQFIPEVIRIQAIILHTDRMRILEKYHCHVQPTIFPQLSHFCTGFTHIEQQEVDTGIPYQEAMQSIGQLTTQYQSIPAFWGYYGHLQLVRQCKRLQVPLPIPKRFITIKHNYSKFYQLKHMKKLGHVLQYHGLESSVPPTDPIADAKKVAKIISILLEEGWEHRYLK</sequence>
<feature type="domain" description="Exonuclease" evidence="4">
    <location>
        <begin position="3"/>
        <end position="182"/>
    </location>
</feature>
<name>A0A4R2RND0_9BACL</name>
<dbReference type="InterPro" id="IPR036397">
    <property type="entry name" value="RNaseH_sf"/>
</dbReference>
<dbReference type="Pfam" id="PF00929">
    <property type="entry name" value="RNase_T"/>
    <property type="match status" value="1"/>
</dbReference>
<dbReference type="CDD" id="cd06133">
    <property type="entry name" value="ERI-1_3'hExo_like"/>
    <property type="match status" value="1"/>
</dbReference>
<organism evidence="5 6">
    <name type="scientific">Baia soyae</name>
    <dbReference type="NCBI Taxonomy" id="1544746"/>
    <lineage>
        <taxon>Bacteria</taxon>
        <taxon>Bacillati</taxon>
        <taxon>Bacillota</taxon>
        <taxon>Bacilli</taxon>
        <taxon>Bacillales</taxon>
        <taxon>Thermoactinomycetaceae</taxon>
        <taxon>Baia</taxon>
    </lineage>
</organism>
<protein>
    <submittedName>
        <fullName evidence="5">Inhibitor of KinA sporulation pathway (Predicted exonuclease)</fullName>
    </submittedName>
</protein>
<dbReference type="EMBL" id="SLXV01000032">
    <property type="protein sequence ID" value="TCP65540.1"/>
    <property type="molecule type" value="Genomic_DNA"/>
</dbReference>
<proteinExistence type="predicted"/>
<reference evidence="5 6" key="1">
    <citation type="submission" date="2019-03" db="EMBL/GenBank/DDBJ databases">
        <title>Genomic Encyclopedia of Type Strains, Phase IV (KMG-IV): sequencing the most valuable type-strain genomes for metagenomic binning, comparative biology and taxonomic classification.</title>
        <authorList>
            <person name="Goeker M."/>
        </authorList>
    </citation>
    <scope>NUCLEOTIDE SEQUENCE [LARGE SCALE GENOMIC DNA]</scope>
    <source>
        <strain evidence="5 6">DSM 46831</strain>
    </source>
</reference>
<accession>A0A4R2RND0</accession>
<dbReference type="GO" id="GO:0003676">
    <property type="term" value="F:nucleic acid binding"/>
    <property type="evidence" value="ECO:0007669"/>
    <property type="project" value="InterPro"/>
</dbReference>
<dbReference type="AlphaFoldDB" id="A0A4R2RND0"/>
<keyword evidence="3 5" id="KW-0269">Exonuclease</keyword>
<evidence type="ECO:0000256" key="2">
    <source>
        <dbReference type="ARBA" id="ARBA00022801"/>
    </source>
</evidence>
<dbReference type="RefSeq" id="WP_131849337.1">
    <property type="nucleotide sequence ID" value="NZ_SLXV01000032.1"/>
</dbReference>
<dbReference type="InterPro" id="IPR013520">
    <property type="entry name" value="Ribonucl_H"/>
</dbReference>
<dbReference type="InterPro" id="IPR012337">
    <property type="entry name" value="RNaseH-like_sf"/>
</dbReference>
<dbReference type="SUPFAM" id="SSF53098">
    <property type="entry name" value="Ribonuclease H-like"/>
    <property type="match status" value="1"/>
</dbReference>
<comment type="caution">
    <text evidence="5">The sequence shown here is derived from an EMBL/GenBank/DDBJ whole genome shotgun (WGS) entry which is preliminary data.</text>
</comment>
<evidence type="ECO:0000313" key="6">
    <source>
        <dbReference type="Proteomes" id="UP000294746"/>
    </source>
</evidence>
<evidence type="ECO:0000256" key="1">
    <source>
        <dbReference type="ARBA" id="ARBA00022722"/>
    </source>
</evidence>
<evidence type="ECO:0000256" key="3">
    <source>
        <dbReference type="ARBA" id="ARBA00022839"/>
    </source>
</evidence>
<dbReference type="OrthoDB" id="159416at2"/>